<name>A0ABR0A4H7_9CRUS</name>
<comment type="caution">
    <text evidence="1">The sequence shown here is derived from an EMBL/GenBank/DDBJ whole genome shotgun (WGS) entry which is preliminary data.</text>
</comment>
<protein>
    <submittedName>
        <fullName evidence="1">Uncharacterized protein</fullName>
    </submittedName>
</protein>
<proteinExistence type="predicted"/>
<dbReference type="EMBL" id="JAOYFB010000036">
    <property type="protein sequence ID" value="KAK4020045.1"/>
    <property type="molecule type" value="Genomic_DNA"/>
</dbReference>
<dbReference type="Proteomes" id="UP001234178">
    <property type="component" value="Unassembled WGS sequence"/>
</dbReference>
<organism evidence="1 2">
    <name type="scientific">Daphnia magna</name>
    <dbReference type="NCBI Taxonomy" id="35525"/>
    <lineage>
        <taxon>Eukaryota</taxon>
        <taxon>Metazoa</taxon>
        <taxon>Ecdysozoa</taxon>
        <taxon>Arthropoda</taxon>
        <taxon>Crustacea</taxon>
        <taxon>Branchiopoda</taxon>
        <taxon>Diplostraca</taxon>
        <taxon>Cladocera</taxon>
        <taxon>Anomopoda</taxon>
        <taxon>Daphniidae</taxon>
        <taxon>Daphnia</taxon>
    </lineage>
</organism>
<sequence>MSTVAARSKFRDTCHHWEFHAAVEFDGSILFFFFSLVSFHDHWSMSFYWLRPIKDVLLNFFKRQFLYIRMVFHFAAVRTIFPLSVRFELYIPLSSVPDNHFLILF</sequence>
<gene>
    <name evidence="1" type="ORF">OUZ56_002041</name>
</gene>
<accession>A0ABR0A4H7</accession>
<evidence type="ECO:0000313" key="1">
    <source>
        <dbReference type="EMBL" id="KAK4020045.1"/>
    </source>
</evidence>
<keyword evidence="2" id="KW-1185">Reference proteome</keyword>
<reference evidence="1 2" key="1">
    <citation type="journal article" date="2023" name="Nucleic Acids Res.">
        <title>The hologenome of Daphnia magna reveals possible DNA methylation and microbiome-mediated evolution of the host genome.</title>
        <authorList>
            <person name="Chaturvedi A."/>
            <person name="Li X."/>
            <person name="Dhandapani V."/>
            <person name="Marshall H."/>
            <person name="Kissane S."/>
            <person name="Cuenca-Cambronero M."/>
            <person name="Asole G."/>
            <person name="Calvet F."/>
            <person name="Ruiz-Romero M."/>
            <person name="Marangio P."/>
            <person name="Guigo R."/>
            <person name="Rago D."/>
            <person name="Mirbahai L."/>
            <person name="Eastwood N."/>
            <person name="Colbourne J.K."/>
            <person name="Zhou J."/>
            <person name="Mallon E."/>
            <person name="Orsini L."/>
        </authorList>
    </citation>
    <scope>NUCLEOTIDE SEQUENCE [LARGE SCALE GENOMIC DNA]</scope>
    <source>
        <strain evidence="1">LRV0_1</strain>
    </source>
</reference>
<evidence type="ECO:0000313" key="2">
    <source>
        <dbReference type="Proteomes" id="UP001234178"/>
    </source>
</evidence>